<protein>
    <recommendedName>
        <fullName evidence="2">MOSC domain-containing protein</fullName>
    </recommendedName>
</protein>
<organism evidence="1">
    <name type="scientific">uncultured Sulfurovum sp</name>
    <dbReference type="NCBI Taxonomy" id="269237"/>
    <lineage>
        <taxon>Bacteria</taxon>
        <taxon>Pseudomonadati</taxon>
        <taxon>Campylobacterota</taxon>
        <taxon>Epsilonproteobacteria</taxon>
        <taxon>Campylobacterales</taxon>
        <taxon>Sulfurovaceae</taxon>
        <taxon>Sulfurovum</taxon>
        <taxon>environmental samples</taxon>
    </lineage>
</organism>
<evidence type="ECO:0000313" key="1">
    <source>
        <dbReference type="EMBL" id="CAA6821088.1"/>
    </source>
</evidence>
<reference evidence="1" key="1">
    <citation type="submission" date="2020-01" db="EMBL/GenBank/DDBJ databases">
        <authorList>
            <person name="Meier V. D."/>
            <person name="Meier V D."/>
        </authorList>
    </citation>
    <scope>NUCLEOTIDE SEQUENCE</scope>
    <source>
        <strain evidence="1">HLG_WM_MAG_04</strain>
    </source>
</reference>
<sequence>MSNGKVLALYMTMPAIMRAGHRMTVEDFECDPDGIIGDMNYETSEERVMLLTCQTTYDIAQNADIVIEQGVLLESVHVDIDLYDLKVGDVIELGETLVEVTAPCEAYGYLYSLAPELPELIEGKRGLFIRPLDHGLITVGDEVIAHRK</sequence>
<dbReference type="InterPro" id="IPR011037">
    <property type="entry name" value="Pyrv_Knase-like_insert_dom_sf"/>
</dbReference>
<proteinExistence type="predicted"/>
<evidence type="ECO:0008006" key="2">
    <source>
        <dbReference type="Google" id="ProtNLM"/>
    </source>
</evidence>
<gene>
    <name evidence="1" type="ORF">HELGO_WM9169</name>
</gene>
<name>A0A6S6TYA1_9BACT</name>
<dbReference type="Gene3D" id="2.40.33.20">
    <property type="entry name" value="PK beta-barrel domain-like"/>
    <property type="match status" value="1"/>
</dbReference>
<dbReference type="AlphaFoldDB" id="A0A6S6TYA1"/>
<dbReference type="EMBL" id="CACVAX010000058">
    <property type="protein sequence ID" value="CAA6821088.1"/>
    <property type="molecule type" value="Genomic_DNA"/>
</dbReference>
<accession>A0A6S6TYA1</accession>
<dbReference type="SUPFAM" id="SSF50800">
    <property type="entry name" value="PK beta-barrel domain-like"/>
    <property type="match status" value="1"/>
</dbReference>